<organism evidence="1 2">
    <name type="scientific">Suillus plorans</name>
    <dbReference type="NCBI Taxonomy" id="116603"/>
    <lineage>
        <taxon>Eukaryota</taxon>
        <taxon>Fungi</taxon>
        <taxon>Dikarya</taxon>
        <taxon>Basidiomycota</taxon>
        <taxon>Agaricomycotina</taxon>
        <taxon>Agaricomycetes</taxon>
        <taxon>Agaricomycetidae</taxon>
        <taxon>Boletales</taxon>
        <taxon>Suillineae</taxon>
        <taxon>Suillaceae</taxon>
        <taxon>Suillus</taxon>
    </lineage>
</organism>
<evidence type="ECO:0008006" key="3">
    <source>
        <dbReference type="Google" id="ProtNLM"/>
    </source>
</evidence>
<keyword evidence="2" id="KW-1185">Reference proteome</keyword>
<evidence type="ECO:0000313" key="1">
    <source>
        <dbReference type="EMBL" id="KAG1806375.1"/>
    </source>
</evidence>
<proteinExistence type="predicted"/>
<comment type="caution">
    <text evidence="1">The sequence shown here is derived from an EMBL/GenBank/DDBJ whole genome shotgun (WGS) entry which is preliminary data.</text>
</comment>
<dbReference type="RefSeq" id="XP_041166846.1">
    <property type="nucleotide sequence ID" value="XM_041305559.1"/>
</dbReference>
<name>A0A9P7J766_9AGAM</name>
<dbReference type="EMBL" id="JABBWE010000002">
    <property type="protein sequence ID" value="KAG1806375.1"/>
    <property type="molecule type" value="Genomic_DNA"/>
</dbReference>
<reference evidence="1" key="1">
    <citation type="journal article" date="2020" name="New Phytol.">
        <title>Comparative genomics reveals dynamic genome evolution in host specialist ectomycorrhizal fungi.</title>
        <authorList>
            <person name="Lofgren L.A."/>
            <person name="Nguyen N.H."/>
            <person name="Vilgalys R."/>
            <person name="Ruytinx J."/>
            <person name="Liao H.L."/>
            <person name="Branco S."/>
            <person name="Kuo A."/>
            <person name="LaButti K."/>
            <person name="Lipzen A."/>
            <person name="Andreopoulos W."/>
            <person name="Pangilinan J."/>
            <person name="Riley R."/>
            <person name="Hundley H."/>
            <person name="Na H."/>
            <person name="Barry K."/>
            <person name="Grigoriev I.V."/>
            <person name="Stajich J.E."/>
            <person name="Kennedy P.G."/>
        </authorList>
    </citation>
    <scope>NUCLEOTIDE SEQUENCE</scope>
    <source>
        <strain evidence="1">S12</strain>
    </source>
</reference>
<accession>A0A9P7J766</accession>
<gene>
    <name evidence="1" type="ORF">HD556DRAFT_1436345</name>
</gene>
<evidence type="ECO:0000313" key="2">
    <source>
        <dbReference type="Proteomes" id="UP000719766"/>
    </source>
</evidence>
<dbReference type="AlphaFoldDB" id="A0A9P7J766"/>
<dbReference type="Proteomes" id="UP000719766">
    <property type="component" value="Unassembled WGS sequence"/>
</dbReference>
<dbReference type="GeneID" id="64599323"/>
<protein>
    <recommendedName>
        <fullName evidence="3">CCHC-type domain-containing protein</fullName>
    </recommendedName>
</protein>
<dbReference type="OrthoDB" id="2687664at2759"/>
<sequence length="305" mass="34511">MLDDEKGQEWGHVRWARQVQWLVQSFGDNNCQFLDVVLDGMPDLLCDYLSDMYTDWAAFLAGVNNVPINQLARARLRAAKEWTMREDIAQLKARLQPQQQAPSTRPYSTNPPAYRPYPHPFSNATTIPLMQAPAMTVQQPASQSQPNLVSMIPYQVPMYQPQPITPGQNPFTTTGAVPSTNLFYHYQPFQQTPSRANAVDRVRIAAQYSMLQHHQDSETGRAAYNQQVKEWHDKHGTDAMPHTGCPYPLRPGSAPLWSRECFTCGLVTTPSHQAANCPHQLTVPQETKWWDMPSEGKTVKTVHKG</sequence>